<feature type="transmembrane region" description="Helical" evidence="1">
    <location>
        <begin position="444"/>
        <end position="461"/>
    </location>
</feature>
<feature type="transmembrane region" description="Helical" evidence="1">
    <location>
        <begin position="553"/>
        <end position="577"/>
    </location>
</feature>
<sequence length="729" mass="80485">MGCRGLNPTPVGRVRATLTLLKRVALLYRFVMHRARTMAAVGILCVAALGVATNIATSAVPQAWQPYQWIAWPVLVCLIIAAVLLEVRRTDSGRADSTSAPSAHSRRVLLRRVHSHWIKGVLERSFYQQVRLELGIQTTVNSIHPWDVVTTTTHTRPRVVPSGTSALTVFDELERMMVVLGAPGSGKTTMLLELLRDALIIAEKDIDEPIPVMLNLTSWTQRRGPIDEWIVHEVSVRYQIPPRHVRAWLDVDLLLPVLDGLDEVGSSYRQPCIQAINEFHRRYTTTSIAVGCRHLDYEALDDKLELHGIAQIQPLSAHQVDDFLVHAGPAGESAKSILIKHPELNDFTSSPLMLSVLILAIQPGNRLTEQPVGVDEGDATRIFRAFVITMLKRRPSPSHAAKDVITSLCFLANNLRRISQTQFTIDLIDNAWLPRSTWKPGRRASLISLIIGFILLGAVGYTSSGFVGAIAGAITATSFALPALEKLGTWDFQYEIRKRDADPAWLSLKAIDWTFPPFGVLEGLSKHPKVIPVAAILGIVAGATFGTPKGWLSAVFCGATVFILASISAWLIYDYGFNFSKLPPREGRSEVPSPRVRAALQVSIMVAPLIGLVAGTLAWLVLTLLLDTDDGKLALLIGLSVTTYAFICLGCHAFFEQLSIRRTLHRAELFPFPAKPVLDYATRCLFLHKVGDGYIFAHQSLLDFFDALHTKGPAKYRTVESLFDEQPGR</sequence>
<protein>
    <recommendedName>
        <fullName evidence="4">NACHT domain-containing protein</fullName>
    </recommendedName>
</protein>
<organism evidence="2 3">
    <name type="scientific">Amycolatopsis camponoti</name>
    <dbReference type="NCBI Taxonomy" id="2606593"/>
    <lineage>
        <taxon>Bacteria</taxon>
        <taxon>Bacillati</taxon>
        <taxon>Actinomycetota</taxon>
        <taxon>Actinomycetes</taxon>
        <taxon>Pseudonocardiales</taxon>
        <taxon>Pseudonocardiaceae</taxon>
        <taxon>Amycolatopsis</taxon>
    </lineage>
</organism>
<dbReference type="Proteomes" id="UP000399805">
    <property type="component" value="Unassembled WGS sequence"/>
</dbReference>
<proteinExistence type="predicted"/>
<feature type="transmembrane region" description="Helical" evidence="1">
    <location>
        <begin position="633"/>
        <end position="655"/>
    </location>
</feature>
<feature type="transmembrane region" description="Helical" evidence="1">
    <location>
        <begin position="69"/>
        <end position="87"/>
    </location>
</feature>
<feature type="transmembrane region" description="Helical" evidence="1">
    <location>
        <begin position="598"/>
        <end position="621"/>
    </location>
</feature>
<keyword evidence="1" id="KW-0812">Transmembrane</keyword>
<dbReference type="InterPro" id="IPR027417">
    <property type="entry name" value="P-loop_NTPase"/>
</dbReference>
<evidence type="ECO:0008006" key="4">
    <source>
        <dbReference type="Google" id="ProtNLM"/>
    </source>
</evidence>
<gene>
    <name evidence="2" type="ORF">AA23TX_02067</name>
</gene>
<keyword evidence="3" id="KW-1185">Reference proteome</keyword>
<dbReference type="AlphaFoldDB" id="A0A6I8LNF3"/>
<keyword evidence="1" id="KW-1133">Transmembrane helix</keyword>
<evidence type="ECO:0000256" key="1">
    <source>
        <dbReference type="SAM" id="Phobius"/>
    </source>
</evidence>
<dbReference type="Gene3D" id="3.40.50.300">
    <property type="entry name" value="P-loop containing nucleotide triphosphate hydrolases"/>
    <property type="match status" value="1"/>
</dbReference>
<accession>A0A6I8LNF3</accession>
<keyword evidence="1" id="KW-0472">Membrane</keyword>
<feature type="transmembrane region" description="Helical" evidence="1">
    <location>
        <begin position="38"/>
        <end position="57"/>
    </location>
</feature>
<reference evidence="2 3" key="1">
    <citation type="submission" date="2019-09" db="EMBL/GenBank/DDBJ databases">
        <authorList>
            <person name="Leyn A S."/>
        </authorList>
    </citation>
    <scope>NUCLEOTIDE SEQUENCE [LARGE SCALE GENOMIC DNA]</scope>
    <source>
        <strain evidence="2">AA231_1</strain>
    </source>
</reference>
<name>A0A6I8LNF3_9PSEU</name>
<evidence type="ECO:0000313" key="2">
    <source>
        <dbReference type="EMBL" id="VVJ17046.1"/>
    </source>
</evidence>
<feature type="transmembrane region" description="Helical" evidence="1">
    <location>
        <begin position="467"/>
        <end position="484"/>
    </location>
</feature>
<dbReference type="EMBL" id="CABVGP010000001">
    <property type="protein sequence ID" value="VVJ17046.1"/>
    <property type="molecule type" value="Genomic_DNA"/>
</dbReference>
<evidence type="ECO:0000313" key="3">
    <source>
        <dbReference type="Proteomes" id="UP000399805"/>
    </source>
</evidence>